<feature type="domain" description="MYST-type HAT" evidence="15">
    <location>
        <begin position="1"/>
        <end position="290"/>
    </location>
</feature>
<feature type="domain" description="C2H2-type" evidence="14">
    <location>
        <begin position="36"/>
        <end position="64"/>
    </location>
</feature>
<dbReference type="PROSITE" id="PS00028">
    <property type="entry name" value="ZINC_FINGER_C2H2_1"/>
    <property type="match status" value="1"/>
</dbReference>
<evidence type="ECO:0000256" key="13">
    <source>
        <dbReference type="SAM" id="MobiDB-lite"/>
    </source>
</evidence>
<dbReference type="InterPro" id="IPR036388">
    <property type="entry name" value="WH-like_DNA-bd_sf"/>
</dbReference>
<feature type="compositionally biased region" description="Low complexity" evidence="13">
    <location>
        <begin position="1199"/>
        <end position="1211"/>
    </location>
</feature>
<dbReference type="GO" id="GO:0003712">
    <property type="term" value="F:transcription coregulator activity"/>
    <property type="evidence" value="ECO:0007669"/>
    <property type="project" value="TreeGrafter"/>
</dbReference>
<feature type="active site" description="Proton donor/acceptor" evidence="11">
    <location>
        <position position="178"/>
    </location>
</feature>
<name>A0A0K2UK28_LEPSM</name>
<dbReference type="GO" id="GO:0005634">
    <property type="term" value="C:nucleus"/>
    <property type="evidence" value="ECO:0007669"/>
    <property type="project" value="UniProtKB-SubCell"/>
</dbReference>
<feature type="region of interest" description="Disordered" evidence="13">
    <location>
        <begin position="513"/>
        <end position="535"/>
    </location>
</feature>
<dbReference type="CDD" id="cd04301">
    <property type="entry name" value="NAT_SF"/>
    <property type="match status" value="1"/>
</dbReference>
<keyword evidence="10" id="KW-0539">Nucleus</keyword>
<dbReference type="GO" id="GO:0070776">
    <property type="term" value="C:MOZ/MORF histone acetyltransferase complex"/>
    <property type="evidence" value="ECO:0007669"/>
    <property type="project" value="TreeGrafter"/>
</dbReference>
<evidence type="ECO:0000256" key="11">
    <source>
        <dbReference type="PIRSR" id="PIRSR602717-51"/>
    </source>
</evidence>
<dbReference type="Pfam" id="PF17772">
    <property type="entry name" value="zf-MYST"/>
    <property type="match status" value="1"/>
</dbReference>
<sequence>MFLLFIIMLLDDQSRFNFLETLFDQLFISCRLPKLFLCEFCLKYMKSRPILKRHVRKCHWRHPPGTEIYREGQFSVFEVDGNTNKIFCQNLCLLVKLFLDHKTLYYDVEPFLFYVLTKNDQYGCHLIGYFSKEKHCAQKYNVSCIMTMPHYQRKGYGRLLIDFSYLLSITEKTPGTPEKPLSDLGRISYQSYWKSVILEFLDAKRQNHLIDINLLEDEMTIQEIQSVTSLHPHDITFTFILLGFLRKTTKNLYILAVDWDLVDAHMDKVNKARMVGTRIDLNPSALKWSIPVWESPSKSNYSSDSTSFLEVHKKKSNDHFELNDNFEKNNDIWNIPKAKRNLHKKFSSVPKKKLQGENLGMVGGLNKIDRRMKHMSDDFTNSDADVEDELEETHTDFKSKMLRHHRKIVFRNDLVNSGIDSETDMTIQKSPLKKKFKRAAAKQANQRFSNDSSSKSSSSEDKYEKHPKSFSGEEKENVLQRLSWPEEIVRTKSKTSFQCQSEDSLEVELISRQSTETPGMSTSPIPIRKRGRPRKFTKGSQIYSGTEKDIVEFNSSSPDSFSIDSCKSVTDISSLHNSTNIKQISIMAFVKKKKDDALATRVSSFVGQSLTDQFSNKQSGHLVPDIIQQSSITPNSENHCHINCMQNVDKYDDEHLVKNKILIGTEKKTSLTGKEISVANIENEVELSSFKGEDSSLSLIDDARNHNVEMDDAKFEIGCLPKNDPSKTICIQNMAEDSVSIVNESTTLDDEKKSTDKSELEFENMGYVSGDDASHFVEEHLKSPDKVPSIHIPTTNSTDKENAILGQSSELVYNRNTDISQITEGVSAKVVECEKSKYQSCNINLKNSNECPSNQTIHISNENYESTSDDTVLKDNNVKPEQTNTIEGSMPININNVDKSIKVSSHPVNLSDYALSNDKEVIGNNPSYTDEFNHQISQSNNQKLEVTEVESSLGVYTPESATNSVLSIHGYNTISDSGNNQQIIESPTSISSVDALHAENSAQSQLVSDGSSVLFDPIINQRQVPCHSPLLTTKKDSSIHSPRPATSINSPRTVSIASQSPLSQPITSPHSQSSPQQTSPGTLATAQSPYSNNPPQQPSPSPSVIPLSSSSPNRSNTDGRASRSPVVPSTQQHAATVNQQNVAVAAVTQQQQHLRFYNCNPMQMAATHYNCRDFPTAVHHSMINISSNNLNKPAIESGSTTYYSSSTQQVTNPRNRSGPLPTSLSKLQQLTNGLSSITPTSSLSTNSNRTHKQIIHQQQLSQQQSQLRQISHQNNQQASILSDYTSSGYHQMNGRQVSTNNLMQHYNQSPGMTLNYHHYGLMNQFSQMYPHHTATVDPHQRTASTSVSGSIHHQQPPHHMYTGSTGY</sequence>
<feature type="compositionally biased region" description="Polar residues" evidence="13">
    <location>
        <begin position="513"/>
        <end position="523"/>
    </location>
</feature>
<feature type="compositionally biased region" description="Low complexity" evidence="13">
    <location>
        <begin position="1104"/>
        <end position="1116"/>
    </location>
</feature>
<evidence type="ECO:0000256" key="6">
    <source>
        <dbReference type="ARBA" id="ARBA00022771"/>
    </source>
</evidence>
<dbReference type="OrthoDB" id="787137at2759"/>
<organism evidence="16">
    <name type="scientific">Lepeophtheirus salmonis</name>
    <name type="common">Salmon louse</name>
    <name type="synonym">Caligus salmonis</name>
    <dbReference type="NCBI Taxonomy" id="72036"/>
    <lineage>
        <taxon>Eukaryota</taxon>
        <taxon>Metazoa</taxon>
        <taxon>Ecdysozoa</taxon>
        <taxon>Arthropoda</taxon>
        <taxon>Crustacea</taxon>
        <taxon>Multicrustacea</taxon>
        <taxon>Hexanauplia</taxon>
        <taxon>Copepoda</taxon>
        <taxon>Siphonostomatoida</taxon>
        <taxon>Caligidae</taxon>
        <taxon>Lepeophtheirus</taxon>
    </lineage>
</organism>
<feature type="region of interest" description="Disordered" evidence="13">
    <location>
        <begin position="430"/>
        <end position="478"/>
    </location>
</feature>
<dbReference type="PANTHER" id="PTHR10615">
    <property type="entry name" value="HISTONE ACETYLTRANSFERASE"/>
    <property type="match status" value="1"/>
</dbReference>
<dbReference type="GO" id="GO:0006357">
    <property type="term" value="P:regulation of transcription by RNA polymerase II"/>
    <property type="evidence" value="ECO:0007669"/>
    <property type="project" value="TreeGrafter"/>
</dbReference>
<keyword evidence="4" id="KW-0808">Transferase</keyword>
<keyword evidence="6 12" id="KW-0863">Zinc-finger</keyword>
<dbReference type="EC" id="2.3.1.48" evidence="3"/>
<dbReference type="Gene3D" id="1.10.10.10">
    <property type="entry name" value="Winged helix-like DNA-binding domain superfamily/Winged helix DNA-binding domain"/>
    <property type="match status" value="1"/>
</dbReference>
<dbReference type="SUPFAM" id="SSF55729">
    <property type="entry name" value="Acyl-CoA N-acyltransferases (Nat)"/>
    <property type="match status" value="1"/>
</dbReference>
<comment type="subcellular location">
    <subcellularLocation>
        <location evidence="1">Nucleus</location>
    </subcellularLocation>
</comment>
<keyword evidence="7" id="KW-0862">Zinc</keyword>
<evidence type="ECO:0000256" key="1">
    <source>
        <dbReference type="ARBA" id="ARBA00004123"/>
    </source>
</evidence>
<evidence type="ECO:0000259" key="14">
    <source>
        <dbReference type="PROSITE" id="PS50157"/>
    </source>
</evidence>
<dbReference type="GO" id="GO:0010484">
    <property type="term" value="F:histone H3 acetyltransferase activity"/>
    <property type="evidence" value="ECO:0007669"/>
    <property type="project" value="TreeGrafter"/>
</dbReference>
<evidence type="ECO:0000313" key="16">
    <source>
        <dbReference type="EMBL" id="CDW38036.1"/>
    </source>
</evidence>
<dbReference type="InterPro" id="IPR013087">
    <property type="entry name" value="Znf_C2H2_type"/>
</dbReference>
<feature type="region of interest" description="Disordered" evidence="13">
    <location>
        <begin position="1197"/>
        <end position="1222"/>
    </location>
</feature>
<feature type="compositionally biased region" description="Polar residues" evidence="13">
    <location>
        <begin position="1044"/>
        <end position="1062"/>
    </location>
</feature>
<reference evidence="16" key="1">
    <citation type="submission" date="2014-05" db="EMBL/GenBank/DDBJ databases">
        <authorList>
            <person name="Chronopoulou M."/>
        </authorList>
    </citation>
    <scope>NUCLEOTIDE SEQUENCE</scope>
    <source>
        <tissue evidence="16">Whole organism</tissue>
    </source>
</reference>
<evidence type="ECO:0000256" key="5">
    <source>
        <dbReference type="ARBA" id="ARBA00022723"/>
    </source>
</evidence>
<dbReference type="Pfam" id="PF01853">
    <property type="entry name" value="MOZ_SAS"/>
    <property type="match status" value="1"/>
</dbReference>
<accession>A0A0K2UK28</accession>
<dbReference type="InterPro" id="IPR002717">
    <property type="entry name" value="HAT_MYST-type"/>
</dbReference>
<evidence type="ECO:0000256" key="10">
    <source>
        <dbReference type="ARBA" id="ARBA00023242"/>
    </source>
</evidence>
<dbReference type="PROSITE" id="PS51726">
    <property type="entry name" value="MYST_HAT"/>
    <property type="match status" value="1"/>
</dbReference>
<keyword evidence="5" id="KW-0479">Metal-binding</keyword>
<dbReference type="EMBL" id="HACA01020675">
    <property type="protein sequence ID" value="CDW38036.1"/>
    <property type="molecule type" value="Transcribed_RNA"/>
</dbReference>
<protein>
    <recommendedName>
        <fullName evidence="3">histone acetyltransferase</fullName>
        <ecNumber evidence="3">2.3.1.48</ecNumber>
    </recommendedName>
</protein>
<dbReference type="InterPro" id="IPR040706">
    <property type="entry name" value="Zf-MYST"/>
</dbReference>
<evidence type="ECO:0000256" key="9">
    <source>
        <dbReference type="ARBA" id="ARBA00022990"/>
    </source>
</evidence>
<evidence type="ECO:0000256" key="12">
    <source>
        <dbReference type="PROSITE-ProRule" id="PRU00042"/>
    </source>
</evidence>
<dbReference type="PANTHER" id="PTHR10615:SF217">
    <property type="entry name" value="HISTONE ACETYLTRANSFERASE"/>
    <property type="match status" value="1"/>
</dbReference>
<feature type="compositionally biased region" description="Polar residues" evidence="13">
    <location>
        <begin position="1341"/>
        <end position="1353"/>
    </location>
</feature>
<feature type="compositionally biased region" description="Low complexity" evidence="13">
    <location>
        <begin position="441"/>
        <end position="457"/>
    </location>
</feature>
<comment type="similarity">
    <text evidence="2">Belongs to the MYST (SAS/MOZ) family.</text>
</comment>
<dbReference type="Gene3D" id="3.30.60.60">
    <property type="entry name" value="N-acetyl transferase-like"/>
    <property type="match status" value="1"/>
</dbReference>
<dbReference type="FunFam" id="3.40.630.30:FF:000001">
    <property type="entry name" value="Histone acetyltransferase"/>
    <property type="match status" value="1"/>
</dbReference>
<feature type="region of interest" description="Disordered" evidence="13">
    <location>
        <begin position="1339"/>
        <end position="1367"/>
    </location>
</feature>
<proteinExistence type="inferred from homology"/>
<keyword evidence="8" id="KW-0156">Chromatin regulator</keyword>
<evidence type="ECO:0000256" key="8">
    <source>
        <dbReference type="ARBA" id="ARBA00022853"/>
    </source>
</evidence>
<feature type="region of interest" description="Disordered" evidence="13">
    <location>
        <begin position="1031"/>
        <end position="1134"/>
    </location>
</feature>
<dbReference type="GO" id="GO:0003682">
    <property type="term" value="F:chromatin binding"/>
    <property type="evidence" value="ECO:0007669"/>
    <property type="project" value="TreeGrafter"/>
</dbReference>
<feature type="compositionally biased region" description="Polar residues" evidence="13">
    <location>
        <begin position="1212"/>
        <end position="1222"/>
    </location>
</feature>
<evidence type="ECO:0000256" key="4">
    <source>
        <dbReference type="ARBA" id="ARBA00022679"/>
    </source>
</evidence>
<evidence type="ECO:0000259" key="15">
    <source>
        <dbReference type="PROSITE" id="PS51726"/>
    </source>
</evidence>
<feature type="compositionally biased region" description="Low complexity" evidence="13">
    <location>
        <begin position="1063"/>
        <end position="1080"/>
    </location>
</feature>
<feature type="compositionally biased region" description="Basic residues" evidence="13">
    <location>
        <begin position="431"/>
        <end position="440"/>
    </location>
</feature>
<dbReference type="Gene3D" id="3.40.630.30">
    <property type="match status" value="1"/>
</dbReference>
<dbReference type="InterPro" id="IPR016181">
    <property type="entry name" value="Acyl_CoA_acyltransferase"/>
</dbReference>
<feature type="compositionally biased region" description="Basic and acidic residues" evidence="13">
    <location>
        <begin position="458"/>
        <end position="478"/>
    </location>
</feature>
<dbReference type="InterPro" id="IPR050603">
    <property type="entry name" value="MYST_HAT"/>
</dbReference>
<keyword evidence="9" id="KW-0007">Acetylation</keyword>
<dbReference type="PROSITE" id="PS50157">
    <property type="entry name" value="ZINC_FINGER_C2H2_2"/>
    <property type="match status" value="1"/>
</dbReference>
<evidence type="ECO:0000256" key="2">
    <source>
        <dbReference type="ARBA" id="ARBA00010107"/>
    </source>
</evidence>
<dbReference type="GO" id="GO:0008270">
    <property type="term" value="F:zinc ion binding"/>
    <property type="evidence" value="ECO:0007669"/>
    <property type="project" value="UniProtKB-KW"/>
</dbReference>
<evidence type="ECO:0000256" key="3">
    <source>
        <dbReference type="ARBA" id="ARBA00013184"/>
    </source>
</evidence>
<evidence type="ECO:0000256" key="7">
    <source>
        <dbReference type="ARBA" id="ARBA00022833"/>
    </source>
</evidence>